<organism evidence="1 2">
    <name type="scientific">Rhodopirellula islandica</name>
    <dbReference type="NCBI Taxonomy" id="595434"/>
    <lineage>
        <taxon>Bacteria</taxon>
        <taxon>Pseudomonadati</taxon>
        <taxon>Planctomycetota</taxon>
        <taxon>Planctomycetia</taxon>
        <taxon>Pirellulales</taxon>
        <taxon>Pirellulaceae</taxon>
        <taxon>Rhodopirellula</taxon>
    </lineage>
</organism>
<proteinExistence type="predicted"/>
<evidence type="ECO:0000313" key="2">
    <source>
        <dbReference type="Proteomes" id="UP000036367"/>
    </source>
</evidence>
<dbReference type="AlphaFoldDB" id="A0A0J1EBQ1"/>
<protein>
    <submittedName>
        <fullName evidence="1">Uncharacterized protein</fullName>
    </submittedName>
</protein>
<dbReference type="PATRIC" id="fig|595434.4.peg.4687"/>
<keyword evidence="2" id="KW-1185">Reference proteome</keyword>
<dbReference type="STRING" id="595434.RISK_004939"/>
<comment type="caution">
    <text evidence="1">The sequence shown here is derived from an EMBL/GenBank/DDBJ whole genome shotgun (WGS) entry which is preliminary data.</text>
</comment>
<accession>A0A0J1EBQ1</accession>
<sequence>MDSGLVQPWRVDANGQQWLKSVSMLQGVNADYGQHGVHGFVLVEEDEGGDQDDN</sequence>
<evidence type="ECO:0000313" key="1">
    <source>
        <dbReference type="EMBL" id="KLU02969.1"/>
    </source>
</evidence>
<reference evidence="1" key="1">
    <citation type="submission" date="2015-05" db="EMBL/GenBank/DDBJ databases">
        <title>Permanent draft genome of Rhodopirellula islandicus K833.</title>
        <authorList>
            <person name="Kizina J."/>
            <person name="Richter M."/>
            <person name="Glockner F.O."/>
            <person name="Harder J."/>
        </authorList>
    </citation>
    <scope>NUCLEOTIDE SEQUENCE [LARGE SCALE GENOMIC DNA]</scope>
    <source>
        <strain evidence="1">K833</strain>
    </source>
</reference>
<dbReference type="Proteomes" id="UP000036367">
    <property type="component" value="Unassembled WGS sequence"/>
</dbReference>
<gene>
    <name evidence="1" type="ORF">RISK_004939</name>
</gene>
<name>A0A0J1EBQ1_RHOIS</name>
<dbReference type="EMBL" id="LECT01000042">
    <property type="protein sequence ID" value="KLU02969.1"/>
    <property type="molecule type" value="Genomic_DNA"/>
</dbReference>
<dbReference type="RefSeq" id="WP_160311467.1">
    <property type="nucleotide sequence ID" value="NZ_LECT01000042.1"/>
</dbReference>